<keyword evidence="3 12" id="KW-0812">Transmembrane</keyword>
<dbReference type="FunFam" id="3.90.190.10:FF:000009">
    <property type="entry name" value="Receptor-type tyrosine-protein phosphatase beta"/>
    <property type="match status" value="1"/>
</dbReference>
<feature type="chain" id="PRO_5018617738" description="protein-tyrosine-phosphatase" evidence="13">
    <location>
        <begin position="32"/>
        <end position="1040"/>
    </location>
</feature>
<dbReference type="GO" id="GO:0016020">
    <property type="term" value="C:membrane"/>
    <property type="evidence" value="ECO:0007669"/>
    <property type="project" value="UniProtKB-SubCell"/>
</dbReference>
<evidence type="ECO:0000313" key="18">
    <source>
        <dbReference type="Proteomes" id="UP000264800"/>
    </source>
</evidence>
<keyword evidence="5" id="KW-0378">Hydrolase</keyword>
<dbReference type="GO" id="GO:0004725">
    <property type="term" value="F:protein tyrosine phosphatase activity"/>
    <property type="evidence" value="ECO:0007669"/>
    <property type="project" value="UniProtKB-EC"/>
</dbReference>
<evidence type="ECO:0000256" key="9">
    <source>
        <dbReference type="ARBA" id="ARBA00023180"/>
    </source>
</evidence>
<dbReference type="OMA" id="WAEKDGA"/>
<dbReference type="RefSeq" id="XP_024862204.1">
    <property type="nucleotide sequence ID" value="XM_025006436.2"/>
</dbReference>
<feature type="domain" description="Tyrosine-protein phosphatase" evidence="14">
    <location>
        <begin position="746"/>
        <end position="1005"/>
    </location>
</feature>
<evidence type="ECO:0000256" key="5">
    <source>
        <dbReference type="ARBA" id="ARBA00022801"/>
    </source>
</evidence>
<dbReference type="InterPro" id="IPR050713">
    <property type="entry name" value="RTP_Phos/Ushers"/>
</dbReference>
<accession>A0A3Q3AUS9</accession>
<reference evidence="17" key="1">
    <citation type="submission" date="2025-08" db="UniProtKB">
        <authorList>
            <consortium name="Ensembl"/>
        </authorList>
    </citation>
    <scope>IDENTIFICATION</scope>
</reference>
<dbReference type="InterPro" id="IPR000387">
    <property type="entry name" value="Tyr_Pase_dom"/>
</dbReference>
<keyword evidence="9" id="KW-0325">Glycoprotein</keyword>
<proteinExistence type="predicted"/>
<dbReference type="Proteomes" id="UP000264800">
    <property type="component" value="Unplaced"/>
</dbReference>
<dbReference type="PANTHER" id="PTHR46957">
    <property type="entry name" value="CYTOKINE RECEPTOR"/>
    <property type="match status" value="1"/>
</dbReference>
<feature type="region of interest" description="Disordered" evidence="11">
    <location>
        <begin position="36"/>
        <end position="71"/>
    </location>
</feature>
<organism evidence="17 18">
    <name type="scientific">Kryptolebias marmoratus</name>
    <name type="common">Mangrove killifish</name>
    <name type="synonym">Rivulus marmoratus</name>
    <dbReference type="NCBI Taxonomy" id="37003"/>
    <lineage>
        <taxon>Eukaryota</taxon>
        <taxon>Metazoa</taxon>
        <taxon>Chordata</taxon>
        <taxon>Craniata</taxon>
        <taxon>Vertebrata</taxon>
        <taxon>Euteleostomi</taxon>
        <taxon>Actinopterygii</taxon>
        <taxon>Neopterygii</taxon>
        <taxon>Teleostei</taxon>
        <taxon>Neoteleostei</taxon>
        <taxon>Acanthomorphata</taxon>
        <taxon>Ovalentaria</taxon>
        <taxon>Atherinomorphae</taxon>
        <taxon>Cyprinodontiformes</taxon>
        <taxon>Rivulidae</taxon>
        <taxon>Kryptolebias</taxon>
    </lineage>
</organism>
<dbReference type="PROSITE" id="PS50055">
    <property type="entry name" value="TYR_PHOSPHATASE_PTP"/>
    <property type="match status" value="1"/>
</dbReference>
<dbReference type="SUPFAM" id="SSF52799">
    <property type="entry name" value="(Phosphotyrosine protein) phosphatases II"/>
    <property type="match status" value="1"/>
</dbReference>
<dbReference type="GeneID" id="108237239"/>
<evidence type="ECO:0000256" key="1">
    <source>
        <dbReference type="ARBA" id="ARBA00004479"/>
    </source>
</evidence>
<keyword evidence="8 12" id="KW-0472">Membrane</keyword>
<feature type="compositionally biased region" description="Low complexity" evidence="11">
    <location>
        <begin position="50"/>
        <end position="71"/>
    </location>
</feature>
<dbReference type="SUPFAM" id="SSF49265">
    <property type="entry name" value="Fibronectin type III"/>
    <property type="match status" value="4"/>
</dbReference>
<evidence type="ECO:0000256" key="8">
    <source>
        <dbReference type="ARBA" id="ARBA00023136"/>
    </source>
</evidence>
<evidence type="ECO:0000256" key="2">
    <source>
        <dbReference type="ARBA" id="ARBA00013064"/>
    </source>
</evidence>
<feature type="transmembrane region" description="Helical" evidence="12">
    <location>
        <begin position="677"/>
        <end position="700"/>
    </location>
</feature>
<dbReference type="GeneTree" id="ENSGT00940000165368"/>
<dbReference type="GO" id="GO:0043235">
    <property type="term" value="C:receptor complex"/>
    <property type="evidence" value="ECO:0007669"/>
    <property type="project" value="TreeGrafter"/>
</dbReference>
<dbReference type="PROSITE" id="PS50056">
    <property type="entry name" value="TYR_PHOSPHATASE_2"/>
    <property type="match status" value="1"/>
</dbReference>
<evidence type="ECO:0000256" key="12">
    <source>
        <dbReference type="SAM" id="Phobius"/>
    </source>
</evidence>
<evidence type="ECO:0000259" key="14">
    <source>
        <dbReference type="PROSITE" id="PS50055"/>
    </source>
</evidence>
<keyword evidence="18" id="KW-1185">Reference proteome</keyword>
<feature type="compositionally biased region" description="Polar residues" evidence="11">
    <location>
        <begin position="36"/>
        <end position="49"/>
    </location>
</feature>
<dbReference type="InterPro" id="IPR016130">
    <property type="entry name" value="Tyr_Pase_AS"/>
</dbReference>
<name>A0A3Q3AUS9_KRYMA</name>
<evidence type="ECO:0000313" key="17">
    <source>
        <dbReference type="Ensembl" id="ENSKMAP00000020316.1"/>
    </source>
</evidence>
<dbReference type="Ensembl" id="ENSKMAT00000020584.1">
    <property type="protein sequence ID" value="ENSKMAP00000020316.1"/>
    <property type="gene ID" value="ENSKMAG00000015104.1"/>
</dbReference>
<keyword evidence="6" id="KW-0904">Protein phosphatase</keyword>
<dbReference type="PRINTS" id="PR00700">
    <property type="entry name" value="PRTYPHPHTASE"/>
</dbReference>
<dbReference type="Pfam" id="PF00041">
    <property type="entry name" value="fn3"/>
    <property type="match status" value="4"/>
</dbReference>
<evidence type="ECO:0000256" key="10">
    <source>
        <dbReference type="ARBA" id="ARBA00051722"/>
    </source>
</evidence>
<dbReference type="CDD" id="cd00063">
    <property type="entry name" value="FN3"/>
    <property type="match status" value="5"/>
</dbReference>
<dbReference type="SMART" id="SM00060">
    <property type="entry name" value="FN3"/>
    <property type="match status" value="6"/>
</dbReference>
<evidence type="ECO:0000256" key="11">
    <source>
        <dbReference type="SAM" id="MobiDB-lite"/>
    </source>
</evidence>
<comment type="subcellular location">
    <subcellularLocation>
        <location evidence="1">Membrane</location>
        <topology evidence="1">Single-pass type I membrane protein</topology>
    </subcellularLocation>
</comment>
<dbReference type="STRING" id="37003.ENSKMAP00000020316"/>
<evidence type="ECO:0000259" key="16">
    <source>
        <dbReference type="PROSITE" id="PS50853"/>
    </source>
</evidence>
<keyword evidence="7 12" id="KW-1133">Transmembrane helix</keyword>
<reference evidence="17" key="2">
    <citation type="submission" date="2025-09" db="UniProtKB">
        <authorList>
            <consortium name="Ensembl"/>
        </authorList>
    </citation>
    <scope>IDENTIFICATION</scope>
</reference>
<protein>
    <recommendedName>
        <fullName evidence="2">protein-tyrosine-phosphatase</fullName>
        <ecNumber evidence="2">3.1.3.48</ecNumber>
    </recommendedName>
</protein>
<evidence type="ECO:0000256" key="7">
    <source>
        <dbReference type="ARBA" id="ARBA00022989"/>
    </source>
</evidence>
<dbReference type="InterPro" id="IPR029021">
    <property type="entry name" value="Prot-tyrosine_phosphatase-like"/>
</dbReference>
<evidence type="ECO:0000256" key="3">
    <source>
        <dbReference type="ARBA" id="ARBA00022692"/>
    </source>
</evidence>
<dbReference type="SMART" id="SM00194">
    <property type="entry name" value="PTPc"/>
    <property type="match status" value="1"/>
</dbReference>
<dbReference type="Pfam" id="PF00102">
    <property type="entry name" value="Y_phosphatase"/>
    <property type="match status" value="1"/>
</dbReference>
<dbReference type="SMART" id="SM00404">
    <property type="entry name" value="PTPc_motif"/>
    <property type="match status" value="1"/>
</dbReference>
<dbReference type="InterPro" id="IPR000242">
    <property type="entry name" value="PTP_cat"/>
</dbReference>
<dbReference type="PANTHER" id="PTHR46957:SF10">
    <property type="entry name" value="PROTEIN TYROSINE PHOSPHATASE, RECEPTOR TYPE, H"/>
    <property type="match status" value="1"/>
</dbReference>
<evidence type="ECO:0000256" key="13">
    <source>
        <dbReference type="SAM" id="SignalP"/>
    </source>
</evidence>
<feature type="domain" description="Fibronectin type-III" evidence="16">
    <location>
        <begin position="155"/>
        <end position="248"/>
    </location>
</feature>
<feature type="domain" description="Tyrosine specific protein phosphatases" evidence="15">
    <location>
        <begin position="923"/>
        <end position="996"/>
    </location>
</feature>
<dbReference type="AlphaFoldDB" id="A0A3Q3AUS9"/>
<evidence type="ECO:0000259" key="15">
    <source>
        <dbReference type="PROSITE" id="PS50056"/>
    </source>
</evidence>
<dbReference type="EC" id="3.1.3.48" evidence="2"/>
<keyword evidence="4 13" id="KW-0732">Signal</keyword>
<dbReference type="InterPro" id="IPR013783">
    <property type="entry name" value="Ig-like_fold"/>
</dbReference>
<feature type="signal peptide" evidence="13">
    <location>
        <begin position="1"/>
        <end position="31"/>
    </location>
</feature>
<feature type="domain" description="Fibronectin type-III" evidence="16">
    <location>
        <begin position="335"/>
        <end position="431"/>
    </location>
</feature>
<dbReference type="PROSITE" id="PS50853">
    <property type="entry name" value="FN3"/>
    <property type="match status" value="3"/>
</dbReference>
<feature type="domain" description="Fibronectin type-III" evidence="16">
    <location>
        <begin position="67"/>
        <end position="154"/>
    </location>
</feature>
<dbReference type="InterPro" id="IPR036116">
    <property type="entry name" value="FN3_sf"/>
</dbReference>
<dbReference type="Gene3D" id="3.90.190.10">
    <property type="entry name" value="Protein tyrosine phosphatase superfamily"/>
    <property type="match status" value="1"/>
</dbReference>
<evidence type="ECO:0000256" key="4">
    <source>
        <dbReference type="ARBA" id="ARBA00022729"/>
    </source>
</evidence>
<dbReference type="InterPro" id="IPR003961">
    <property type="entry name" value="FN3_dom"/>
</dbReference>
<sequence>MMRHISFKSTSDFMLLSVALSLLLLVTECNSASTSTQMTVGTDSTSLPSTATTTTTTTTATTTTKPPPGNVGNVTVVTQNESSITLQWEKVDNILTYILLNINDDRTENVSASSEGTSVTHVVSGLEAGKKYNFTLYTVEDGLNSSGRNITAVTAPVNVGNVTVVTRNESSITLQWDKVEDILKYKLQYKVDGKVMNVTVSGNLAVDTVETVVSGLTAGREYNFTVFTVFEEVNSSGYHHPDVTAPVNVRNVTVVTQNESSITLQWDKVEDILKYKLQYKVDGKVINVTVSGNLAVDTVETVVSGLTAGREYNFTVFTVFKRVDSSGYHHPAPTAPGNVGNVTAVTQDESSITLQWDKVEDILKYKLQYEVHGSNKVENVPACPENSTVRYVISNLTAGREYNFTVFTVFKEVNSSGYHHPAATVPLTVSSVRVTERSLNSSIIKWEILNQGWEYHVSTNATNASTDSKNSSNTMSYTVSNLQPGTLYSFSVITHFSGLNSTAYNGFILTQIDCESVTWRVTNTSIQGTVKGVFSKASATFGPSVYTSSTGRNVSFTDLSPGATYVISLEHEIQSTLLSQCVRNASVTIIPPWLTGHCKNWGSGYSARIIWDNPAGVWQKVRVNMSDQSYLVNQTEKQLVINGLQPAKTYKVSLVSLSGSRCSESSVFLCNTDNRGVIAGSVMGVLLFCVLACVFVLIFLKRPDIISRKKSFIAGSRKAGAKGKVISVAKFPDHFYQMSLDENRGFSQEYEELASVGTDQTRKAATLPENKGKNRFTNILPYDWCRVKLNTSSPSEILDYINASYMPGYDRNREYIASQGPLPSTVKDFWRMIWEQRVRGIVMVTNCTEAGRTKCEHYWPEDQRPCLHGELLVTLISEQKEPNWTLREFRVKNKNNSEERSVKHFHFTAWPDHGVPQGTEVLIQFRGLVRRHIESEETKAPTVVHCSAGVGRTGTIIALDVLLQQLQKEHAVSINDFVHRMRQHRSHMVQTESQYVFLHQCIMDSLQQNEKQEENIYENADMIYANATALREFHNHKTNA</sequence>
<dbReference type="Gene3D" id="2.60.40.10">
    <property type="entry name" value="Immunoglobulins"/>
    <property type="match status" value="6"/>
</dbReference>
<comment type="catalytic activity">
    <reaction evidence="10">
        <text>O-phospho-L-tyrosyl-[protein] + H2O = L-tyrosyl-[protein] + phosphate</text>
        <dbReference type="Rhea" id="RHEA:10684"/>
        <dbReference type="Rhea" id="RHEA-COMP:10136"/>
        <dbReference type="Rhea" id="RHEA-COMP:20101"/>
        <dbReference type="ChEBI" id="CHEBI:15377"/>
        <dbReference type="ChEBI" id="CHEBI:43474"/>
        <dbReference type="ChEBI" id="CHEBI:46858"/>
        <dbReference type="ChEBI" id="CHEBI:61978"/>
        <dbReference type="EC" id="3.1.3.48"/>
    </reaction>
</comment>
<evidence type="ECO:0000256" key="6">
    <source>
        <dbReference type="ARBA" id="ARBA00022912"/>
    </source>
</evidence>
<dbReference type="PROSITE" id="PS00383">
    <property type="entry name" value="TYR_PHOSPHATASE_1"/>
    <property type="match status" value="1"/>
</dbReference>
<dbReference type="InterPro" id="IPR003595">
    <property type="entry name" value="Tyr_Pase_cat"/>
</dbReference>